<organism evidence="2 3">
    <name type="scientific">Penicilliopsis zonata CBS 506.65</name>
    <dbReference type="NCBI Taxonomy" id="1073090"/>
    <lineage>
        <taxon>Eukaryota</taxon>
        <taxon>Fungi</taxon>
        <taxon>Dikarya</taxon>
        <taxon>Ascomycota</taxon>
        <taxon>Pezizomycotina</taxon>
        <taxon>Eurotiomycetes</taxon>
        <taxon>Eurotiomycetidae</taxon>
        <taxon>Eurotiales</taxon>
        <taxon>Aspergillaceae</taxon>
        <taxon>Penicilliopsis</taxon>
    </lineage>
</organism>
<feature type="transmembrane region" description="Helical" evidence="1">
    <location>
        <begin position="183"/>
        <end position="200"/>
    </location>
</feature>
<sequence length="291" mass="32899">MYTTEEIIYLLNDKEPPKANPWNTALFFILLLILCVLAYTYTVIGTLTAVESLQQRSTIKSNADSIETHPVRQFRWTWRFRGWTTALLIRGVKIALFCIPERLRMTLPMDCLYTTTIDLLLSSLYVVLIQTTIAQPVSRPFHRRVPGWRAWLQIAPAACLASLARSANFFVPIRFLQSTSFGTVHVVGVILSSTGIYFLVSAPLQAVFTRAAASILSEQDCPVIPLDERLRGKNGIGILDAWKSWDGTSRARYFNALGRAFLLRAVVWICLVWWNLSAYNPVSLEVIWAAV</sequence>
<evidence type="ECO:0000313" key="2">
    <source>
        <dbReference type="EMBL" id="OJJ45797.1"/>
    </source>
</evidence>
<keyword evidence="1" id="KW-0812">Transmembrane</keyword>
<keyword evidence="3" id="KW-1185">Reference proteome</keyword>
<feature type="transmembrane region" description="Helical" evidence="1">
    <location>
        <begin position="253"/>
        <end position="274"/>
    </location>
</feature>
<dbReference type="GeneID" id="34611398"/>
<evidence type="ECO:0000256" key="1">
    <source>
        <dbReference type="SAM" id="Phobius"/>
    </source>
</evidence>
<accession>A0A1L9SFE4</accession>
<protein>
    <submittedName>
        <fullName evidence="2">Uncharacterized protein</fullName>
    </submittedName>
</protein>
<feature type="transmembrane region" description="Helical" evidence="1">
    <location>
        <begin position="119"/>
        <end position="138"/>
    </location>
</feature>
<gene>
    <name evidence="2" type="ORF">ASPZODRAFT_143676</name>
</gene>
<proteinExistence type="predicted"/>
<dbReference type="STRING" id="1073090.A0A1L9SFE4"/>
<dbReference type="AlphaFoldDB" id="A0A1L9SFE4"/>
<name>A0A1L9SFE4_9EURO</name>
<keyword evidence="1" id="KW-1133">Transmembrane helix</keyword>
<reference evidence="3" key="1">
    <citation type="journal article" date="2017" name="Genome Biol.">
        <title>Comparative genomics reveals high biological diversity and specific adaptations in the industrially and medically important fungal genus Aspergillus.</title>
        <authorList>
            <person name="de Vries R.P."/>
            <person name="Riley R."/>
            <person name="Wiebenga A."/>
            <person name="Aguilar-Osorio G."/>
            <person name="Amillis S."/>
            <person name="Uchima C.A."/>
            <person name="Anderluh G."/>
            <person name="Asadollahi M."/>
            <person name="Askin M."/>
            <person name="Barry K."/>
            <person name="Battaglia E."/>
            <person name="Bayram O."/>
            <person name="Benocci T."/>
            <person name="Braus-Stromeyer S.A."/>
            <person name="Caldana C."/>
            <person name="Canovas D."/>
            <person name="Cerqueira G.C."/>
            <person name="Chen F."/>
            <person name="Chen W."/>
            <person name="Choi C."/>
            <person name="Clum A."/>
            <person name="Dos Santos R.A."/>
            <person name="Damasio A.R."/>
            <person name="Diallinas G."/>
            <person name="Emri T."/>
            <person name="Fekete E."/>
            <person name="Flipphi M."/>
            <person name="Freyberg S."/>
            <person name="Gallo A."/>
            <person name="Gournas C."/>
            <person name="Habgood R."/>
            <person name="Hainaut M."/>
            <person name="Harispe M.L."/>
            <person name="Henrissat B."/>
            <person name="Hilden K.S."/>
            <person name="Hope R."/>
            <person name="Hossain A."/>
            <person name="Karabika E."/>
            <person name="Karaffa L."/>
            <person name="Karanyi Z."/>
            <person name="Krasevec N."/>
            <person name="Kuo A."/>
            <person name="Kusch H."/>
            <person name="LaButti K."/>
            <person name="Lagendijk E.L."/>
            <person name="Lapidus A."/>
            <person name="Levasseur A."/>
            <person name="Lindquist E."/>
            <person name="Lipzen A."/>
            <person name="Logrieco A.F."/>
            <person name="MacCabe A."/>
            <person name="Maekelae M.R."/>
            <person name="Malavazi I."/>
            <person name="Melin P."/>
            <person name="Meyer V."/>
            <person name="Mielnichuk N."/>
            <person name="Miskei M."/>
            <person name="Molnar A.P."/>
            <person name="Mule G."/>
            <person name="Ngan C.Y."/>
            <person name="Orejas M."/>
            <person name="Orosz E."/>
            <person name="Ouedraogo J.P."/>
            <person name="Overkamp K.M."/>
            <person name="Park H.-S."/>
            <person name="Perrone G."/>
            <person name="Piumi F."/>
            <person name="Punt P.J."/>
            <person name="Ram A.F."/>
            <person name="Ramon A."/>
            <person name="Rauscher S."/>
            <person name="Record E."/>
            <person name="Riano-Pachon D.M."/>
            <person name="Robert V."/>
            <person name="Roehrig J."/>
            <person name="Ruller R."/>
            <person name="Salamov A."/>
            <person name="Salih N.S."/>
            <person name="Samson R.A."/>
            <person name="Sandor E."/>
            <person name="Sanguinetti M."/>
            <person name="Schuetze T."/>
            <person name="Sepcic K."/>
            <person name="Shelest E."/>
            <person name="Sherlock G."/>
            <person name="Sophianopoulou V."/>
            <person name="Squina F.M."/>
            <person name="Sun H."/>
            <person name="Susca A."/>
            <person name="Todd R.B."/>
            <person name="Tsang A."/>
            <person name="Unkles S.E."/>
            <person name="van de Wiele N."/>
            <person name="van Rossen-Uffink D."/>
            <person name="Oliveira J.V."/>
            <person name="Vesth T.C."/>
            <person name="Visser J."/>
            <person name="Yu J.-H."/>
            <person name="Zhou M."/>
            <person name="Andersen M.R."/>
            <person name="Archer D.B."/>
            <person name="Baker S.E."/>
            <person name="Benoit I."/>
            <person name="Brakhage A.A."/>
            <person name="Braus G.H."/>
            <person name="Fischer R."/>
            <person name="Frisvad J.C."/>
            <person name="Goldman G.H."/>
            <person name="Houbraken J."/>
            <person name="Oakley B."/>
            <person name="Pocsi I."/>
            <person name="Scazzocchio C."/>
            <person name="Seiboth B."/>
            <person name="vanKuyk P.A."/>
            <person name="Wortman J."/>
            <person name="Dyer P.S."/>
            <person name="Grigoriev I.V."/>
        </authorList>
    </citation>
    <scope>NUCLEOTIDE SEQUENCE [LARGE SCALE GENOMIC DNA]</scope>
    <source>
        <strain evidence="3">CBS 506.65</strain>
    </source>
</reference>
<feature type="transmembrane region" description="Helical" evidence="1">
    <location>
        <begin position="25"/>
        <end position="50"/>
    </location>
</feature>
<evidence type="ECO:0000313" key="3">
    <source>
        <dbReference type="Proteomes" id="UP000184188"/>
    </source>
</evidence>
<dbReference type="OrthoDB" id="2896006at2759"/>
<dbReference type="VEuPathDB" id="FungiDB:ASPZODRAFT_143676"/>
<dbReference type="RefSeq" id="XP_022580307.1">
    <property type="nucleotide sequence ID" value="XM_022724933.1"/>
</dbReference>
<dbReference type="EMBL" id="KV878344">
    <property type="protein sequence ID" value="OJJ45797.1"/>
    <property type="molecule type" value="Genomic_DNA"/>
</dbReference>
<dbReference type="Proteomes" id="UP000184188">
    <property type="component" value="Unassembled WGS sequence"/>
</dbReference>
<keyword evidence="1" id="KW-0472">Membrane</keyword>